<dbReference type="EMBL" id="SNRW01034496">
    <property type="protein sequence ID" value="KAA6355520.1"/>
    <property type="molecule type" value="Genomic_DNA"/>
</dbReference>
<evidence type="ECO:0000313" key="1">
    <source>
        <dbReference type="EMBL" id="KAA6355520.1"/>
    </source>
</evidence>
<dbReference type="SUPFAM" id="SSF48371">
    <property type="entry name" value="ARM repeat"/>
    <property type="match status" value="1"/>
</dbReference>
<sequence length="194" mass="22212">MPGGLNNEIQKLCIEKGIIKTLLEICSQRNINQITDPYINALTSFTYPSSFQMIQLLYQLKPFPSLVRLLDHKDKNVVYSSINAIDNIIYYGAIGTDSTSIHPYYDDLNQLGGIKKIFQLFRRTKHEDTKNVAATCLGIVFRAREMTDPKMKDKIIIHLKSIIYHPMDDIVKLVILALKCLALNLVNRIEIEKD</sequence>
<accession>A0A5J4TD55</accession>
<protein>
    <submittedName>
        <fullName evidence="1">Uncharacterized protein</fullName>
    </submittedName>
</protein>
<dbReference type="Proteomes" id="UP000324800">
    <property type="component" value="Unassembled WGS sequence"/>
</dbReference>
<dbReference type="InterPro" id="IPR011989">
    <property type="entry name" value="ARM-like"/>
</dbReference>
<dbReference type="InterPro" id="IPR016024">
    <property type="entry name" value="ARM-type_fold"/>
</dbReference>
<organism evidence="1 2">
    <name type="scientific">Streblomastix strix</name>
    <dbReference type="NCBI Taxonomy" id="222440"/>
    <lineage>
        <taxon>Eukaryota</taxon>
        <taxon>Metamonada</taxon>
        <taxon>Preaxostyla</taxon>
        <taxon>Oxymonadida</taxon>
        <taxon>Streblomastigidae</taxon>
        <taxon>Streblomastix</taxon>
    </lineage>
</organism>
<evidence type="ECO:0000313" key="2">
    <source>
        <dbReference type="Proteomes" id="UP000324800"/>
    </source>
</evidence>
<reference evidence="1 2" key="1">
    <citation type="submission" date="2019-03" db="EMBL/GenBank/DDBJ databases">
        <title>Single cell metagenomics reveals metabolic interactions within the superorganism composed of flagellate Streblomastix strix and complex community of Bacteroidetes bacteria on its surface.</title>
        <authorList>
            <person name="Treitli S.C."/>
            <person name="Kolisko M."/>
            <person name="Husnik F."/>
            <person name="Keeling P."/>
            <person name="Hampl V."/>
        </authorList>
    </citation>
    <scope>NUCLEOTIDE SEQUENCE [LARGE SCALE GENOMIC DNA]</scope>
    <source>
        <strain evidence="1">ST1C</strain>
    </source>
</reference>
<name>A0A5J4TD55_9EUKA</name>
<dbReference type="AlphaFoldDB" id="A0A5J4TD55"/>
<proteinExistence type="predicted"/>
<gene>
    <name evidence="1" type="ORF">EZS28_048953</name>
</gene>
<comment type="caution">
    <text evidence="1">The sequence shown here is derived from an EMBL/GenBank/DDBJ whole genome shotgun (WGS) entry which is preliminary data.</text>
</comment>
<dbReference type="Gene3D" id="1.25.10.10">
    <property type="entry name" value="Leucine-rich Repeat Variant"/>
    <property type="match status" value="1"/>
</dbReference>
<feature type="non-terminal residue" evidence="1">
    <location>
        <position position="194"/>
    </location>
</feature>